<protein>
    <recommendedName>
        <fullName evidence="4">Inner membrane protein ybaN</fullName>
    </recommendedName>
</protein>
<feature type="transmembrane region" description="Helical" evidence="1">
    <location>
        <begin position="74"/>
        <end position="91"/>
    </location>
</feature>
<evidence type="ECO:0000313" key="3">
    <source>
        <dbReference type="Proteomes" id="UP001063782"/>
    </source>
</evidence>
<sequence length="124" mass="13572">MEILLIFLFLYGLIVLLGYGLGLFFGLLMTLCQIIGLILPKTTRKTITKKTPIATKQTLVATPMTAKEKLELKVGLIGMGYTALFIGIAILTDVPAYLLFVGWLVVSAIVSVFANKQLQHITSQ</sequence>
<keyword evidence="1" id="KW-1133">Transmembrane helix</keyword>
<keyword evidence="3" id="KW-1185">Reference proteome</keyword>
<evidence type="ECO:0000256" key="1">
    <source>
        <dbReference type="SAM" id="Phobius"/>
    </source>
</evidence>
<gene>
    <name evidence="2" type="ORF">LU297_09865</name>
</gene>
<evidence type="ECO:0008006" key="4">
    <source>
        <dbReference type="Google" id="ProtNLM"/>
    </source>
</evidence>
<dbReference type="RefSeq" id="WP_263076346.1">
    <property type="nucleotide sequence ID" value="NZ_CP089977.1"/>
</dbReference>
<keyword evidence="1" id="KW-0812">Transmembrane</keyword>
<feature type="transmembrane region" description="Helical" evidence="1">
    <location>
        <begin position="6"/>
        <end position="39"/>
    </location>
</feature>
<feature type="transmembrane region" description="Helical" evidence="1">
    <location>
        <begin position="97"/>
        <end position="114"/>
    </location>
</feature>
<name>A0ABY6F416_9GAMM</name>
<keyword evidence="1" id="KW-0472">Membrane</keyword>
<dbReference type="Proteomes" id="UP001063782">
    <property type="component" value="Chromosome"/>
</dbReference>
<organism evidence="2 3">
    <name type="scientific">Moraxella nasicaprae</name>
    <dbReference type="NCBI Taxonomy" id="2904122"/>
    <lineage>
        <taxon>Bacteria</taxon>
        <taxon>Pseudomonadati</taxon>
        <taxon>Pseudomonadota</taxon>
        <taxon>Gammaproteobacteria</taxon>
        <taxon>Moraxellales</taxon>
        <taxon>Moraxellaceae</taxon>
        <taxon>Moraxella</taxon>
    </lineage>
</organism>
<reference evidence="2" key="1">
    <citation type="submission" date="2021-12" db="EMBL/GenBank/DDBJ databases">
        <title>taxonomy of Moraxella sp. ZY201224.</title>
        <authorList>
            <person name="Li F."/>
        </authorList>
    </citation>
    <scope>NUCLEOTIDE SEQUENCE</scope>
    <source>
        <strain evidence="2">ZY201224</strain>
    </source>
</reference>
<accession>A0ABY6F416</accession>
<proteinExistence type="predicted"/>
<dbReference type="EMBL" id="CP089977">
    <property type="protein sequence ID" value="UXZ04851.1"/>
    <property type="molecule type" value="Genomic_DNA"/>
</dbReference>
<evidence type="ECO:0000313" key="2">
    <source>
        <dbReference type="EMBL" id="UXZ04851.1"/>
    </source>
</evidence>